<evidence type="ECO:0000313" key="1">
    <source>
        <dbReference type="EMBL" id="KAK3939368.1"/>
    </source>
</evidence>
<proteinExistence type="predicted"/>
<feature type="non-terminal residue" evidence="1">
    <location>
        <position position="1"/>
    </location>
</feature>
<keyword evidence="2" id="KW-1185">Reference proteome</keyword>
<comment type="caution">
    <text evidence="1">The sequence shown here is derived from an EMBL/GenBank/DDBJ whole genome shotgun (WGS) entry which is preliminary data.</text>
</comment>
<evidence type="ECO:0000313" key="2">
    <source>
        <dbReference type="Proteomes" id="UP001303473"/>
    </source>
</evidence>
<gene>
    <name evidence="1" type="ORF">QBC46DRAFT_263434</name>
</gene>
<name>A0AAN6N7W8_9PEZI</name>
<organism evidence="1 2">
    <name type="scientific">Diplogelasinospora grovesii</name>
    <dbReference type="NCBI Taxonomy" id="303347"/>
    <lineage>
        <taxon>Eukaryota</taxon>
        <taxon>Fungi</taxon>
        <taxon>Dikarya</taxon>
        <taxon>Ascomycota</taxon>
        <taxon>Pezizomycotina</taxon>
        <taxon>Sordariomycetes</taxon>
        <taxon>Sordariomycetidae</taxon>
        <taxon>Sordariales</taxon>
        <taxon>Diplogelasinosporaceae</taxon>
        <taxon>Diplogelasinospora</taxon>
    </lineage>
</organism>
<reference evidence="2" key="1">
    <citation type="journal article" date="2023" name="Mol. Phylogenet. Evol.">
        <title>Genome-scale phylogeny and comparative genomics of the fungal order Sordariales.</title>
        <authorList>
            <person name="Hensen N."/>
            <person name="Bonometti L."/>
            <person name="Westerberg I."/>
            <person name="Brannstrom I.O."/>
            <person name="Guillou S."/>
            <person name="Cros-Aarteil S."/>
            <person name="Calhoun S."/>
            <person name="Haridas S."/>
            <person name="Kuo A."/>
            <person name="Mondo S."/>
            <person name="Pangilinan J."/>
            <person name="Riley R."/>
            <person name="LaButti K."/>
            <person name="Andreopoulos B."/>
            <person name="Lipzen A."/>
            <person name="Chen C."/>
            <person name="Yan M."/>
            <person name="Daum C."/>
            <person name="Ng V."/>
            <person name="Clum A."/>
            <person name="Steindorff A."/>
            <person name="Ohm R.A."/>
            <person name="Martin F."/>
            <person name="Silar P."/>
            <person name="Natvig D.O."/>
            <person name="Lalanne C."/>
            <person name="Gautier V."/>
            <person name="Ament-Velasquez S.L."/>
            <person name="Kruys A."/>
            <person name="Hutchinson M.I."/>
            <person name="Powell A.J."/>
            <person name="Barry K."/>
            <person name="Miller A.N."/>
            <person name="Grigoriev I.V."/>
            <person name="Debuchy R."/>
            <person name="Gladieux P."/>
            <person name="Hiltunen Thoren M."/>
            <person name="Johannesson H."/>
        </authorList>
    </citation>
    <scope>NUCLEOTIDE SEQUENCE [LARGE SCALE GENOMIC DNA]</scope>
    <source>
        <strain evidence="2">CBS 340.73</strain>
    </source>
</reference>
<protein>
    <submittedName>
        <fullName evidence="1">Uncharacterized protein</fullName>
    </submittedName>
</protein>
<accession>A0AAN6N7W8</accession>
<sequence length="56" mass="6207">VILLKGFGHITLPYNNFTSVYITSGKFGVIFTANTADVSYDSYISTYLNSTESVYL</sequence>
<dbReference type="EMBL" id="MU853812">
    <property type="protein sequence ID" value="KAK3939368.1"/>
    <property type="molecule type" value="Genomic_DNA"/>
</dbReference>
<dbReference type="Proteomes" id="UP001303473">
    <property type="component" value="Unassembled WGS sequence"/>
</dbReference>
<dbReference type="AlphaFoldDB" id="A0AAN6N7W8"/>